<evidence type="ECO:0000256" key="1">
    <source>
        <dbReference type="ARBA" id="ARBA00001947"/>
    </source>
</evidence>
<dbReference type="GO" id="GO:0004061">
    <property type="term" value="F:arylformamidase activity"/>
    <property type="evidence" value="ECO:0007669"/>
    <property type="project" value="UniProtKB-EC"/>
</dbReference>
<evidence type="ECO:0000256" key="5">
    <source>
        <dbReference type="ARBA" id="ARBA00014889"/>
    </source>
</evidence>
<keyword evidence="7" id="KW-0378">Hydrolase</keyword>
<evidence type="ECO:0000256" key="2">
    <source>
        <dbReference type="ARBA" id="ARBA00002204"/>
    </source>
</evidence>
<dbReference type="Proteomes" id="UP000177987">
    <property type="component" value="Unassembled WGS sequence"/>
</dbReference>
<protein>
    <recommendedName>
        <fullName evidence="5">Kynurenine formamidase</fullName>
        <ecNumber evidence="4">3.5.1.9</ecNumber>
    </recommendedName>
</protein>
<evidence type="ECO:0000256" key="4">
    <source>
        <dbReference type="ARBA" id="ARBA00012930"/>
    </source>
</evidence>
<accession>A0A1G2SHE4</accession>
<keyword evidence="8" id="KW-0862">Zinc</keyword>
<dbReference type="STRING" id="1802727.A2937_02645"/>
<evidence type="ECO:0000256" key="6">
    <source>
        <dbReference type="ARBA" id="ARBA00022723"/>
    </source>
</evidence>
<name>A0A1G2SHE4_9BACT</name>
<comment type="function">
    <text evidence="2">Catalyzes the hydrolysis of N-formyl-L-kynurenine to L-kynurenine, the second step in the kynurenine pathway of tryptophan degradation.</text>
</comment>
<sequence>MSNFEPKKTIDISLSLEEGMITYPDNPPFTIEDASGPTSSRSILTIGTHTGTHIDAPRHVFKDGKGLNKIPLMHYVGKCRVLDLTKAKEAITTGDLELFRIKKGERILVKTRNSKRGFKTFYDDYIYLDGDAADYLVKKGITLFGIDSLSVKKRGGSDHRPHLSLLKKGIVIFEGLDLSKAPAGNYTFIGLPLKLGDVDGAPARAILIQ</sequence>
<comment type="caution">
    <text evidence="12">The sequence shown here is derived from an EMBL/GenBank/DDBJ whole genome shotgun (WGS) entry which is preliminary data.</text>
</comment>
<evidence type="ECO:0000256" key="3">
    <source>
        <dbReference type="ARBA" id="ARBA00011738"/>
    </source>
</evidence>
<organism evidence="12 13">
    <name type="scientific">Candidatus Yonathbacteria bacterium RIFCSPLOWO2_01_FULL_47_33b</name>
    <dbReference type="NCBI Taxonomy" id="1802727"/>
    <lineage>
        <taxon>Bacteria</taxon>
        <taxon>Candidatus Yonathiibacteriota</taxon>
    </lineage>
</organism>
<comment type="catalytic activity">
    <reaction evidence="10">
        <text>N-formyl-L-kynurenine + H2O = L-kynurenine + formate + H(+)</text>
        <dbReference type="Rhea" id="RHEA:13009"/>
        <dbReference type="ChEBI" id="CHEBI:15377"/>
        <dbReference type="ChEBI" id="CHEBI:15378"/>
        <dbReference type="ChEBI" id="CHEBI:15740"/>
        <dbReference type="ChEBI" id="CHEBI:57959"/>
        <dbReference type="ChEBI" id="CHEBI:58629"/>
        <dbReference type="EC" id="3.5.1.9"/>
    </reaction>
</comment>
<evidence type="ECO:0000313" key="13">
    <source>
        <dbReference type="Proteomes" id="UP000177987"/>
    </source>
</evidence>
<dbReference type="GO" id="GO:0046872">
    <property type="term" value="F:metal ion binding"/>
    <property type="evidence" value="ECO:0007669"/>
    <property type="project" value="UniProtKB-KW"/>
</dbReference>
<dbReference type="AlphaFoldDB" id="A0A1G2SHE4"/>
<keyword evidence="9" id="KW-0823">Tryptophan catabolism</keyword>
<comment type="cofactor">
    <cofactor evidence="1">
        <name>Zn(2+)</name>
        <dbReference type="ChEBI" id="CHEBI:29105"/>
    </cofactor>
</comment>
<reference evidence="12 13" key="1">
    <citation type="journal article" date="2016" name="Nat. Commun.">
        <title>Thousands of microbial genomes shed light on interconnected biogeochemical processes in an aquifer system.</title>
        <authorList>
            <person name="Anantharaman K."/>
            <person name="Brown C.T."/>
            <person name="Hug L.A."/>
            <person name="Sharon I."/>
            <person name="Castelle C.J."/>
            <person name="Probst A.J."/>
            <person name="Thomas B.C."/>
            <person name="Singh A."/>
            <person name="Wilkins M.J."/>
            <person name="Karaoz U."/>
            <person name="Brodie E.L."/>
            <person name="Williams K.H."/>
            <person name="Hubbard S.S."/>
            <person name="Banfield J.F."/>
        </authorList>
    </citation>
    <scope>NUCLEOTIDE SEQUENCE [LARGE SCALE GENOMIC DNA]</scope>
</reference>
<evidence type="ECO:0000256" key="7">
    <source>
        <dbReference type="ARBA" id="ARBA00022801"/>
    </source>
</evidence>
<proteinExistence type="predicted"/>
<evidence type="ECO:0000256" key="8">
    <source>
        <dbReference type="ARBA" id="ARBA00022833"/>
    </source>
</evidence>
<gene>
    <name evidence="12" type="ORF">A2937_02645</name>
</gene>
<evidence type="ECO:0000256" key="11">
    <source>
        <dbReference type="ARBA" id="ARBA00060547"/>
    </source>
</evidence>
<comment type="subunit">
    <text evidence="3">Homodimer.</text>
</comment>
<dbReference type="Pfam" id="PF04199">
    <property type="entry name" value="Cyclase"/>
    <property type="match status" value="1"/>
</dbReference>
<evidence type="ECO:0000256" key="10">
    <source>
        <dbReference type="ARBA" id="ARBA00048496"/>
    </source>
</evidence>
<dbReference type="InterPro" id="IPR007325">
    <property type="entry name" value="KFase/CYL"/>
</dbReference>
<dbReference type="FunFam" id="3.50.30.50:FF:000001">
    <property type="entry name" value="Kynurenine formamidase"/>
    <property type="match status" value="1"/>
</dbReference>
<evidence type="ECO:0000313" key="12">
    <source>
        <dbReference type="EMBL" id="OHA84069.1"/>
    </source>
</evidence>
<dbReference type="Gene3D" id="3.50.30.50">
    <property type="entry name" value="Putative cyclase"/>
    <property type="match status" value="1"/>
</dbReference>
<dbReference type="GO" id="GO:0019441">
    <property type="term" value="P:L-tryptophan catabolic process to kynurenine"/>
    <property type="evidence" value="ECO:0007669"/>
    <property type="project" value="InterPro"/>
</dbReference>
<dbReference type="SUPFAM" id="SSF102198">
    <property type="entry name" value="Putative cyclase"/>
    <property type="match status" value="1"/>
</dbReference>
<dbReference type="EMBL" id="MHUW01000007">
    <property type="protein sequence ID" value="OHA84069.1"/>
    <property type="molecule type" value="Genomic_DNA"/>
</dbReference>
<dbReference type="EC" id="3.5.1.9" evidence="4"/>
<dbReference type="InterPro" id="IPR037175">
    <property type="entry name" value="KFase_sf"/>
</dbReference>
<dbReference type="PANTHER" id="PTHR31118">
    <property type="entry name" value="CYCLASE-LIKE PROTEIN 2"/>
    <property type="match status" value="1"/>
</dbReference>
<evidence type="ECO:0000256" key="9">
    <source>
        <dbReference type="ARBA" id="ARBA00023079"/>
    </source>
</evidence>
<comment type="pathway">
    <text evidence="11">Amino-acid degradation; L-tryptophan degradation via kynurenine pathway; L-kynurenine from L-tryptophan: step 2/2.</text>
</comment>
<dbReference type="PANTHER" id="PTHR31118:SF12">
    <property type="entry name" value="CYCLASE-LIKE PROTEIN 2"/>
    <property type="match status" value="1"/>
</dbReference>
<keyword evidence="6" id="KW-0479">Metal-binding</keyword>